<comment type="caution">
    <text evidence="5">The sequence shown here is derived from an EMBL/GenBank/DDBJ whole genome shotgun (WGS) entry which is preliminary data.</text>
</comment>
<keyword evidence="1 5" id="KW-0808">Transferase</keyword>
<dbReference type="PANTHER" id="PTHR43584">
    <property type="entry name" value="NUCLEOTIDYL TRANSFERASE"/>
    <property type="match status" value="1"/>
</dbReference>
<proteinExistence type="predicted"/>
<dbReference type="PATRIC" id="fig|1385369.3.peg.2771"/>
<evidence type="ECO:0000313" key="6">
    <source>
        <dbReference type="Proteomes" id="UP000019486"/>
    </source>
</evidence>
<dbReference type="Gene3D" id="3.90.550.10">
    <property type="entry name" value="Spore Coat Polysaccharide Biosynthesis Protein SpsA, Chain A"/>
    <property type="match status" value="1"/>
</dbReference>
<dbReference type="OrthoDB" id="9788272at2"/>
<dbReference type="InterPro" id="IPR025877">
    <property type="entry name" value="MobA-like_NTP_Trfase"/>
</dbReference>
<evidence type="ECO:0000256" key="1">
    <source>
        <dbReference type="ARBA" id="ARBA00022679"/>
    </source>
</evidence>
<dbReference type="InterPro" id="IPR050065">
    <property type="entry name" value="GlmU-like"/>
</dbReference>
<evidence type="ECO:0000256" key="3">
    <source>
        <dbReference type="ARBA" id="ARBA00022842"/>
    </source>
</evidence>
<dbReference type="Pfam" id="PF12804">
    <property type="entry name" value="NTP_transf_3"/>
    <property type="match status" value="1"/>
</dbReference>
<keyword evidence="3" id="KW-0460">Magnesium</keyword>
<sequence length="242" mass="26487">MTTVTHAMVLAAGLGLRMRPLTLERPKPLISVAGKPMLDHALDRVAAAGIETAVVNTHYKGEMIAAHLADRRSPRIVLSPEADLLETGGGIKRALPQLGTKPFLSINADILWLDGPTPAIDRLISAWNPDAMDALLLVHPAVAAFGYDGKGDFHMDPLGRLTRRRSGEIAPFVFAGVQILKPELFKDAPEGAFSTNLIWDRLLETERLFGMRHDGLWFHVGTPDSIAEVNQRLEERPSHSES</sequence>
<keyword evidence="2 5" id="KW-0548">Nucleotidyltransferase</keyword>
<accession>W9H982</accession>
<name>W9H982_9PROT</name>
<dbReference type="RefSeq" id="WP_037452352.1">
    <property type="nucleotide sequence ID" value="NZ_AVFL01000008.1"/>
</dbReference>
<dbReference type="InterPro" id="IPR029044">
    <property type="entry name" value="Nucleotide-diphossugar_trans"/>
</dbReference>
<dbReference type="STRING" id="1385369.N825_37335"/>
<dbReference type="SUPFAM" id="SSF53448">
    <property type="entry name" value="Nucleotide-diphospho-sugar transferases"/>
    <property type="match status" value="1"/>
</dbReference>
<dbReference type="GO" id="GO:0016779">
    <property type="term" value="F:nucleotidyltransferase activity"/>
    <property type="evidence" value="ECO:0007669"/>
    <property type="project" value="UniProtKB-KW"/>
</dbReference>
<organism evidence="5 6">
    <name type="scientific">Skermanella stibiiresistens SB22</name>
    <dbReference type="NCBI Taxonomy" id="1385369"/>
    <lineage>
        <taxon>Bacteria</taxon>
        <taxon>Pseudomonadati</taxon>
        <taxon>Pseudomonadota</taxon>
        <taxon>Alphaproteobacteria</taxon>
        <taxon>Rhodospirillales</taxon>
        <taxon>Azospirillaceae</taxon>
        <taxon>Skermanella</taxon>
    </lineage>
</organism>
<feature type="domain" description="MobA-like NTP transferase" evidence="4">
    <location>
        <begin position="7"/>
        <end position="140"/>
    </location>
</feature>
<reference evidence="5 6" key="1">
    <citation type="submission" date="2013-08" db="EMBL/GenBank/DDBJ databases">
        <title>The genome sequence of Skermanella stibiiresistens.</title>
        <authorList>
            <person name="Zhu W."/>
            <person name="Wang G."/>
        </authorList>
    </citation>
    <scope>NUCLEOTIDE SEQUENCE [LARGE SCALE GENOMIC DNA]</scope>
    <source>
        <strain evidence="5 6">SB22</strain>
    </source>
</reference>
<dbReference type="Proteomes" id="UP000019486">
    <property type="component" value="Unassembled WGS sequence"/>
</dbReference>
<evidence type="ECO:0000259" key="4">
    <source>
        <dbReference type="Pfam" id="PF12804"/>
    </source>
</evidence>
<dbReference type="CDD" id="cd06422">
    <property type="entry name" value="NTP_transferase_like_1"/>
    <property type="match status" value="1"/>
</dbReference>
<dbReference type="AlphaFoldDB" id="W9H982"/>
<dbReference type="PANTHER" id="PTHR43584:SF8">
    <property type="entry name" value="N-ACETYLMURAMATE ALPHA-1-PHOSPHATE URIDYLYLTRANSFERASE"/>
    <property type="match status" value="1"/>
</dbReference>
<evidence type="ECO:0000256" key="2">
    <source>
        <dbReference type="ARBA" id="ARBA00022695"/>
    </source>
</evidence>
<evidence type="ECO:0000313" key="5">
    <source>
        <dbReference type="EMBL" id="EWY40373.1"/>
    </source>
</evidence>
<protein>
    <submittedName>
        <fullName evidence="5">Mannose-1-phosphate guanylyltransferase</fullName>
    </submittedName>
</protein>
<keyword evidence="6" id="KW-1185">Reference proteome</keyword>
<gene>
    <name evidence="5" type="ORF">N825_37335</name>
</gene>
<dbReference type="EMBL" id="AVFL01000008">
    <property type="protein sequence ID" value="EWY40373.1"/>
    <property type="molecule type" value="Genomic_DNA"/>
</dbReference>